<dbReference type="InterPro" id="IPR007554">
    <property type="entry name" value="Glycerophosphate_synth"/>
</dbReference>
<evidence type="ECO:0000313" key="8">
    <source>
        <dbReference type="Proteomes" id="UP000033491"/>
    </source>
</evidence>
<dbReference type="RefSeq" id="WP_045807878.1">
    <property type="nucleotide sequence ID" value="NZ_JZCR01000021.1"/>
</dbReference>
<keyword evidence="5" id="KW-0777">Teichoic acid biosynthesis</keyword>
<dbReference type="GO" id="GO:0005886">
    <property type="term" value="C:plasma membrane"/>
    <property type="evidence" value="ECO:0007669"/>
    <property type="project" value="UniProtKB-SubCell"/>
</dbReference>
<comment type="caution">
    <text evidence="7">The sequence shown here is derived from an EMBL/GenBank/DDBJ whole genome shotgun (WGS) entry which is preliminary data.</text>
</comment>
<evidence type="ECO:0000256" key="1">
    <source>
        <dbReference type="ARBA" id="ARBA00004202"/>
    </source>
</evidence>
<dbReference type="EMBL" id="JZCR01000021">
    <property type="protein sequence ID" value="KJW12156.1"/>
    <property type="molecule type" value="Genomic_DNA"/>
</dbReference>
<comment type="subcellular location">
    <subcellularLocation>
        <location evidence="1">Cell membrane</location>
        <topology evidence="1">Peripheral membrane protein</topology>
    </subcellularLocation>
</comment>
<accession>A0A0F3RQ89</accession>
<dbReference type="Gene3D" id="3.40.50.12580">
    <property type="match status" value="1"/>
</dbReference>
<dbReference type="GO" id="GO:0019350">
    <property type="term" value="P:teichoic acid biosynthetic process"/>
    <property type="evidence" value="ECO:0007669"/>
    <property type="project" value="UniProtKB-KW"/>
</dbReference>
<name>A0A0F3RQ89_9LACO</name>
<proteinExistence type="inferred from homology"/>
<dbReference type="Proteomes" id="UP000033491">
    <property type="component" value="Unassembled WGS sequence"/>
</dbReference>
<dbReference type="PANTHER" id="PTHR37316:SF1">
    <property type="entry name" value="TEICHOIC ACID GLYCEROL-PHOSPHATE PRIMASE"/>
    <property type="match status" value="1"/>
</dbReference>
<dbReference type="Pfam" id="PF04464">
    <property type="entry name" value="Glyphos_transf"/>
    <property type="match status" value="1"/>
</dbReference>
<dbReference type="AlphaFoldDB" id="A0A0F3RQ89"/>
<dbReference type="STRING" id="216463.VC81_09670"/>
<dbReference type="InterPro" id="IPR043149">
    <property type="entry name" value="TagF_N"/>
</dbReference>
<keyword evidence="6" id="KW-0472">Membrane</keyword>
<dbReference type="SUPFAM" id="SSF53756">
    <property type="entry name" value="UDP-Glycosyltransferase/glycogen phosphorylase"/>
    <property type="match status" value="1"/>
</dbReference>
<dbReference type="InterPro" id="IPR043148">
    <property type="entry name" value="TagF_C"/>
</dbReference>
<protein>
    <submittedName>
        <fullName evidence="7">Glycosyl transferase</fullName>
    </submittedName>
</protein>
<evidence type="ECO:0000256" key="2">
    <source>
        <dbReference type="ARBA" id="ARBA00010488"/>
    </source>
</evidence>
<comment type="similarity">
    <text evidence="2">Belongs to the CDP-glycerol glycerophosphotransferase family.</text>
</comment>
<reference evidence="7 8" key="1">
    <citation type="submission" date="2015-03" db="EMBL/GenBank/DDBJ databases">
        <authorList>
            <person name="Zheng J."/>
            <person name="Ganezle M."/>
        </authorList>
    </citation>
    <scope>NUCLEOTIDE SEQUENCE [LARGE SCALE GENOMIC DNA]</scope>
    <source>
        <strain evidence="7 8">LP38</strain>
    </source>
</reference>
<evidence type="ECO:0000256" key="3">
    <source>
        <dbReference type="ARBA" id="ARBA00022475"/>
    </source>
</evidence>
<organism evidence="7 8">
    <name type="scientific">Levilactobacillus spicheri</name>
    <dbReference type="NCBI Taxonomy" id="216463"/>
    <lineage>
        <taxon>Bacteria</taxon>
        <taxon>Bacillati</taxon>
        <taxon>Bacillota</taxon>
        <taxon>Bacilli</taxon>
        <taxon>Lactobacillales</taxon>
        <taxon>Lactobacillaceae</taxon>
        <taxon>Levilactobacillus</taxon>
    </lineage>
</organism>
<dbReference type="GO" id="GO:0047355">
    <property type="term" value="F:CDP-glycerol glycerophosphotransferase activity"/>
    <property type="evidence" value="ECO:0007669"/>
    <property type="project" value="InterPro"/>
</dbReference>
<evidence type="ECO:0000256" key="5">
    <source>
        <dbReference type="ARBA" id="ARBA00022944"/>
    </source>
</evidence>
<evidence type="ECO:0000313" key="7">
    <source>
        <dbReference type="EMBL" id="KJW12156.1"/>
    </source>
</evidence>
<keyword evidence="3" id="KW-1003">Cell membrane</keyword>
<dbReference type="InterPro" id="IPR051612">
    <property type="entry name" value="Teichoic_Acid_Biosynth"/>
</dbReference>
<evidence type="ECO:0000256" key="6">
    <source>
        <dbReference type="ARBA" id="ARBA00023136"/>
    </source>
</evidence>
<gene>
    <name evidence="7" type="ORF">VC81_09670</name>
</gene>
<dbReference type="PANTHER" id="PTHR37316">
    <property type="entry name" value="TEICHOIC ACID GLYCEROL-PHOSPHATE PRIMASE"/>
    <property type="match status" value="1"/>
</dbReference>
<dbReference type="PATRIC" id="fig|216463.3.peg.1190"/>
<dbReference type="Gene3D" id="3.40.50.11820">
    <property type="match status" value="1"/>
</dbReference>
<evidence type="ECO:0000256" key="4">
    <source>
        <dbReference type="ARBA" id="ARBA00022679"/>
    </source>
</evidence>
<keyword evidence="4 7" id="KW-0808">Transferase</keyword>
<sequence length="390" mass="43790">MNVKEFYLWLVRVMSHLTGAQRRRNVVYLMSFGDNLPLIRSLDQALPEGRELLVFYRPTQAAAARRLAAAGITVRPFQDGLKFVVTGIPVIMRARVVFCDNYYAFLGGLYHPKNLTIVQLWHAAGAIKRFGWEDPTTQDRSASDQRRFQAVYDHFDEYVVGAPAMGAVFHRSYRVPTSRMQLLGYPRSDRLRDDQWIERTRQRVYQVAPELSGHRVILYAPTYREGVTFTPPAGLAAALTADPTARVVVKLHPVLAAAATDLQRQLGRQVVVAETLSTGELLTVAETLVTDYSSVAFDYSLLPNAHSLLFYLFDLPSYTHNPGVQADLLDWLPSPALRNSQELAAAIVADRKTDLTQFNHRWNAANDGQATDRVVERYVGLVAPTRSADD</sequence>